<dbReference type="EMBL" id="QKWP01000557">
    <property type="protein sequence ID" value="RIB18175.1"/>
    <property type="molecule type" value="Genomic_DNA"/>
</dbReference>
<dbReference type="Gene3D" id="3.50.50.60">
    <property type="entry name" value="FAD/NAD(P)-binding domain"/>
    <property type="match status" value="1"/>
</dbReference>
<keyword evidence="6" id="KW-1185">Reference proteome</keyword>
<dbReference type="Pfam" id="PF01494">
    <property type="entry name" value="FAD_binding_3"/>
    <property type="match status" value="1"/>
</dbReference>
<dbReference type="SUPFAM" id="SSF51905">
    <property type="entry name" value="FAD/NAD(P)-binding domain"/>
    <property type="match status" value="1"/>
</dbReference>
<dbReference type="Proteomes" id="UP000266673">
    <property type="component" value="Unassembled WGS sequence"/>
</dbReference>
<keyword evidence="2" id="KW-0274">FAD</keyword>
<evidence type="ECO:0000259" key="4">
    <source>
        <dbReference type="Pfam" id="PF01494"/>
    </source>
</evidence>
<protein>
    <recommendedName>
        <fullName evidence="4">FAD-binding domain-containing protein</fullName>
    </recommendedName>
</protein>
<dbReference type="GO" id="GO:0016491">
    <property type="term" value="F:oxidoreductase activity"/>
    <property type="evidence" value="ECO:0007669"/>
    <property type="project" value="UniProtKB-KW"/>
</dbReference>
<dbReference type="InterPro" id="IPR002938">
    <property type="entry name" value="FAD-bd"/>
</dbReference>
<dbReference type="InterPro" id="IPR036188">
    <property type="entry name" value="FAD/NAD-bd_sf"/>
</dbReference>
<evidence type="ECO:0000256" key="1">
    <source>
        <dbReference type="ARBA" id="ARBA00022630"/>
    </source>
</evidence>
<proteinExistence type="predicted"/>
<organism evidence="5 6">
    <name type="scientific">Gigaspora rosea</name>
    <dbReference type="NCBI Taxonomy" id="44941"/>
    <lineage>
        <taxon>Eukaryota</taxon>
        <taxon>Fungi</taxon>
        <taxon>Fungi incertae sedis</taxon>
        <taxon>Mucoromycota</taxon>
        <taxon>Glomeromycotina</taxon>
        <taxon>Glomeromycetes</taxon>
        <taxon>Diversisporales</taxon>
        <taxon>Gigasporaceae</taxon>
        <taxon>Gigaspora</taxon>
    </lineage>
</organism>
<sequence length="167" mass="18961">MCFIPIEQSKETSYRVTLGFSYPIDLDLEDNISIDDNNPESVIKHAISRIKQLRSSCELTDLMIELFSLIPLSNPGDAAHAMNPLLGLGVNNAIQDVDLLTKELLNYVNDNLIECIQRYSEQMRARSSKDVMMSPARYESIGAAFLPQIGHEVYQRMTDECFHFDNN</sequence>
<name>A0A397V6W4_9GLOM</name>
<gene>
    <name evidence="5" type="ORF">C2G38_2185383</name>
</gene>
<dbReference type="OrthoDB" id="655030at2759"/>
<comment type="caution">
    <text evidence="5">The sequence shown here is derived from an EMBL/GenBank/DDBJ whole genome shotgun (WGS) entry which is preliminary data.</text>
</comment>
<evidence type="ECO:0000313" key="5">
    <source>
        <dbReference type="EMBL" id="RIB18175.1"/>
    </source>
</evidence>
<accession>A0A397V6W4</accession>
<keyword evidence="1" id="KW-0285">Flavoprotein</keyword>
<dbReference type="STRING" id="44941.A0A397V6W4"/>
<keyword evidence="3" id="KW-0560">Oxidoreductase</keyword>
<feature type="domain" description="FAD-binding" evidence="4">
    <location>
        <begin position="76"/>
        <end position="129"/>
    </location>
</feature>
<evidence type="ECO:0000313" key="6">
    <source>
        <dbReference type="Proteomes" id="UP000266673"/>
    </source>
</evidence>
<reference evidence="5 6" key="1">
    <citation type="submission" date="2018-06" db="EMBL/GenBank/DDBJ databases">
        <title>Comparative genomics reveals the genomic features of Rhizophagus irregularis, R. cerebriforme, R. diaphanum and Gigaspora rosea, and their symbiotic lifestyle signature.</title>
        <authorList>
            <person name="Morin E."/>
            <person name="San Clemente H."/>
            <person name="Chen E.C.H."/>
            <person name="De La Providencia I."/>
            <person name="Hainaut M."/>
            <person name="Kuo A."/>
            <person name="Kohler A."/>
            <person name="Murat C."/>
            <person name="Tang N."/>
            <person name="Roy S."/>
            <person name="Loubradou J."/>
            <person name="Henrissat B."/>
            <person name="Grigoriev I.V."/>
            <person name="Corradi N."/>
            <person name="Roux C."/>
            <person name="Martin F.M."/>
        </authorList>
    </citation>
    <scope>NUCLEOTIDE SEQUENCE [LARGE SCALE GENOMIC DNA]</scope>
    <source>
        <strain evidence="5 6">DAOM 194757</strain>
    </source>
</reference>
<dbReference type="GO" id="GO:0071949">
    <property type="term" value="F:FAD binding"/>
    <property type="evidence" value="ECO:0007669"/>
    <property type="project" value="InterPro"/>
</dbReference>
<evidence type="ECO:0000256" key="2">
    <source>
        <dbReference type="ARBA" id="ARBA00022827"/>
    </source>
</evidence>
<dbReference type="AlphaFoldDB" id="A0A397V6W4"/>
<evidence type="ECO:0000256" key="3">
    <source>
        <dbReference type="ARBA" id="ARBA00023002"/>
    </source>
</evidence>